<keyword evidence="3" id="KW-1015">Disulfide bond</keyword>
<feature type="chain" id="PRO_5026915891" evidence="5">
    <location>
        <begin position="23"/>
        <end position="162"/>
    </location>
</feature>
<dbReference type="SUPFAM" id="SSF49503">
    <property type="entry name" value="Cupredoxins"/>
    <property type="match status" value="1"/>
</dbReference>
<sequence>MAGRAALITGFLLAVFLHHAAADEVHVVGDLIGWKVPQGGASFYSDWASRNQFKVGDSLLFKFEKKKHRVVEVSKESFEKCSSDNVIGDVITEGPVKVDITSAGEHYYICTKGNHCEKGQKLAITVSAAGGSRPAKSSGAAPATFLGFVPQLLLALYIHLNF</sequence>
<accession>A0A6J1DN11</accession>
<evidence type="ECO:0000259" key="6">
    <source>
        <dbReference type="PROSITE" id="PS51485"/>
    </source>
</evidence>
<dbReference type="Pfam" id="PF02298">
    <property type="entry name" value="Cu_bind_like"/>
    <property type="match status" value="1"/>
</dbReference>
<keyword evidence="5" id="KW-0732">Signal</keyword>
<protein>
    <submittedName>
        <fullName evidence="8">Umecyanin-like</fullName>
    </submittedName>
</protein>
<keyword evidence="7" id="KW-1185">Reference proteome</keyword>
<dbReference type="PROSITE" id="PS00196">
    <property type="entry name" value="COPPER_BLUE"/>
    <property type="match status" value="1"/>
</dbReference>
<evidence type="ECO:0000256" key="2">
    <source>
        <dbReference type="ARBA" id="ARBA00023008"/>
    </source>
</evidence>
<dbReference type="GO" id="GO:0046872">
    <property type="term" value="F:metal ion binding"/>
    <property type="evidence" value="ECO:0007669"/>
    <property type="project" value="UniProtKB-KW"/>
</dbReference>
<evidence type="ECO:0000256" key="5">
    <source>
        <dbReference type="SAM" id="SignalP"/>
    </source>
</evidence>
<feature type="signal peptide" evidence="5">
    <location>
        <begin position="1"/>
        <end position="22"/>
    </location>
</feature>
<dbReference type="AlphaFoldDB" id="A0A6J1DN11"/>
<reference evidence="8" key="1">
    <citation type="submission" date="2025-08" db="UniProtKB">
        <authorList>
            <consortium name="RefSeq"/>
        </authorList>
    </citation>
    <scope>IDENTIFICATION</scope>
    <source>
        <strain evidence="8">OHB3-1</strain>
    </source>
</reference>
<dbReference type="KEGG" id="mcha:111022076"/>
<feature type="domain" description="Phytocyanin" evidence="6">
    <location>
        <begin position="24"/>
        <end position="128"/>
    </location>
</feature>
<dbReference type="InterPro" id="IPR003245">
    <property type="entry name" value="Phytocyanin_dom"/>
</dbReference>
<evidence type="ECO:0000313" key="7">
    <source>
        <dbReference type="Proteomes" id="UP000504603"/>
    </source>
</evidence>
<dbReference type="GO" id="GO:0005886">
    <property type="term" value="C:plasma membrane"/>
    <property type="evidence" value="ECO:0007669"/>
    <property type="project" value="TreeGrafter"/>
</dbReference>
<dbReference type="RefSeq" id="XP_022154932.1">
    <property type="nucleotide sequence ID" value="XM_022299240.1"/>
</dbReference>
<evidence type="ECO:0000256" key="1">
    <source>
        <dbReference type="ARBA" id="ARBA00022723"/>
    </source>
</evidence>
<dbReference type="InterPro" id="IPR039391">
    <property type="entry name" value="Phytocyanin-like"/>
</dbReference>
<name>A0A6J1DN11_MOMCH</name>
<dbReference type="GO" id="GO:0009055">
    <property type="term" value="F:electron transfer activity"/>
    <property type="evidence" value="ECO:0007669"/>
    <property type="project" value="InterPro"/>
</dbReference>
<dbReference type="PANTHER" id="PTHR33021">
    <property type="entry name" value="BLUE COPPER PROTEIN"/>
    <property type="match status" value="1"/>
</dbReference>
<proteinExistence type="predicted"/>
<keyword evidence="4" id="KW-0325">Glycoprotein</keyword>
<dbReference type="PROSITE" id="PS51485">
    <property type="entry name" value="PHYTOCYANIN"/>
    <property type="match status" value="1"/>
</dbReference>
<dbReference type="InterPro" id="IPR028871">
    <property type="entry name" value="BlueCu_1_BS"/>
</dbReference>
<dbReference type="Gene3D" id="2.60.40.420">
    <property type="entry name" value="Cupredoxins - blue copper proteins"/>
    <property type="match status" value="1"/>
</dbReference>
<dbReference type="GeneID" id="111022076"/>
<dbReference type="OrthoDB" id="5421909at2759"/>
<evidence type="ECO:0000256" key="4">
    <source>
        <dbReference type="ARBA" id="ARBA00023180"/>
    </source>
</evidence>
<evidence type="ECO:0000313" key="8">
    <source>
        <dbReference type="RefSeq" id="XP_022154932.1"/>
    </source>
</evidence>
<gene>
    <name evidence="8" type="primary">LOC111022076</name>
</gene>
<organism evidence="7 8">
    <name type="scientific">Momordica charantia</name>
    <name type="common">Bitter gourd</name>
    <name type="synonym">Balsam pear</name>
    <dbReference type="NCBI Taxonomy" id="3673"/>
    <lineage>
        <taxon>Eukaryota</taxon>
        <taxon>Viridiplantae</taxon>
        <taxon>Streptophyta</taxon>
        <taxon>Embryophyta</taxon>
        <taxon>Tracheophyta</taxon>
        <taxon>Spermatophyta</taxon>
        <taxon>Magnoliopsida</taxon>
        <taxon>eudicotyledons</taxon>
        <taxon>Gunneridae</taxon>
        <taxon>Pentapetalae</taxon>
        <taxon>rosids</taxon>
        <taxon>fabids</taxon>
        <taxon>Cucurbitales</taxon>
        <taxon>Cucurbitaceae</taxon>
        <taxon>Momordiceae</taxon>
        <taxon>Momordica</taxon>
    </lineage>
</organism>
<dbReference type="InterPro" id="IPR008972">
    <property type="entry name" value="Cupredoxin"/>
</dbReference>
<keyword evidence="2" id="KW-0186">Copper</keyword>
<dbReference type="PANTHER" id="PTHR33021:SF189">
    <property type="entry name" value="CUCUMBER PEELING CUPREDOXIN-LIKE"/>
    <property type="match status" value="1"/>
</dbReference>
<evidence type="ECO:0000256" key="3">
    <source>
        <dbReference type="ARBA" id="ARBA00023157"/>
    </source>
</evidence>
<dbReference type="FunFam" id="2.60.40.420:FF:000034">
    <property type="entry name" value="Cupredoxin superfamily protein"/>
    <property type="match status" value="1"/>
</dbReference>
<dbReference type="Proteomes" id="UP000504603">
    <property type="component" value="Unplaced"/>
</dbReference>
<keyword evidence="1" id="KW-0479">Metal-binding</keyword>